<sequence length="290" mass="32556">MVFWRSTAGSVWLHSVAKDVSSYYINIPRSNLNRYHSRISDITETNNLLNESHFLNYIPECILSDYIHPNHNQICASHFLLQRTGQKTQRKTAITTLVSLTTLADVYYRTCNFSHQPGSREGGVGHNYAISESHSGCVNSGLAKRPLLRSRIISGRDFCNVAQVKTSQNARASRPVLHISADSVTLERRLENVYLAIFVQKSTSQRCGKTSKQGITCSIAISRPLSFQHHVFAEKRNVCNGTVVFPQLALKTIQIQNPEKCAYFNAEVAETTDFLVDPTESSMRIWSSGD</sequence>
<comment type="caution">
    <text evidence="1">The sequence shown here is derived from an EMBL/GenBank/DDBJ whole genome shotgun (WGS) entry which is preliminary data.</text>
</comment>
<reference evidence="1" key="1">
    <citation type="submission" date="2023-06" db="EMBL/GenBank/DDBJ databases">
        <authorList>
            <person name="Kurt Z."/>
        </authorList>
    </citation>
    <scope>NUCLEOTIDE SEQUENCE</scope>
</reference>
<accession>A0AA86PCE3</accession>
<gene>
    <name evidence="1" type="ORF">HINF_LOCUS21219</name>
    <name evidence="2" type="ORF">HINF_LOCUS68914</name>
</gene>
<protein>
    <submittedName>
        <fullName evidence="2">Hypothetical_protein</fullName>
    </submittedName>
</protein>
<name>A0AA86PCE3_9EUKA</name>
<evidence type="ECO:0000313" key="2">
    <source>
        <dbReference type="EMBL" id="CAL6097364.1"/>
    </source>
</evidence>
<evidence type="ECO:0000313" key="3">
    <source>
        <dbReference type="Proteomes" id="UP001642409"/>
    </source>
</evidence>
<dbReference type="EMBL" id="CATOUU010000543">
    <property type="protein sequence ID" value="CAI9933574.1"/>
    <property type="molecule type" value="Genomic_DNA"/>
</dbReference>
<evidence type="ECO:0000313" key="1">
    <source>
        <dbReference type="EMBL" id="CAI9933574.1"/>
    </source>
</evidence>
<reference evidence="2 3" key="2">
    <citation type="submission" date="2024-07" db="EMBL/GenBank/DDBJ databases">
        <authorList>
            <person name="Akdeniz Z."/>
        </authorList>
    </citation>
    <scope>NUCLEOTIDE SEQUENCE [LARGE SCALE GENOMIC DNA]</scope>
</reference>
<dbReference type="AlphaFoldDB" id="A0AA86PCE3"/>
<organism evidence="1">
    <name type="scientific">Hexamita inflata</name>
    <dbReference type="NCBI Taxonomy" id="28002"/>
    <lineage>
        <taxon>Eukaryota</taxon>
        <taxon>Metamonada</taxon>
        <taxon>Diplomonadida</taxon>
        <taxon>Hexamitidae</taxon>
        <taxon>Hexamitinae</taxon>
        <taxon>Hexamita</taxon>
    </lineage>
</organism>
<keyword evidence="3" id="KW-1185">Reference proteome</keyword>
<proteinExistence type="predicted"/>
<dbReference type="EMBL" id="CAXDID020000494">
    <property type="protein sequence ID" value="CAL6097364.1"/>
    <property type="molecule type" value="Genomic_DNA"/>
</dbReference>
<dbReference type="Proteomes" id="UP001642409">
    <property type="component" value="Unassembled WGS sequence"/>
</dbReference>